<keyword evidence="2" id="KW-0697">Rotamase</keyword>
<dbReference type="Proteomes" id="UP000281738">
    <property type="component" value="Unassembled WGS sequence"/>
</dbReference>
<dbReference type="AlphaFoldDB" id="A0A3N2CTB6"/>
<dbReference type="PROSITE" id="PS50072">
    <property type="entry name" value="CSA_PPIASE_2"/>
    <property type="match status" value="1"/>
</dbReference>
<dbReference type="OrthoDB" id="5507614at2"/>
<dbReference type="InterPro" id="IPR044666">
    <property type="entry name" value="Cyclophilin_A-like"/>
</dbReference>
<evidence type="ECO:0000313" key="5">
    <source>
        <dbReference type="EMBL" id="ROR90779.1"/>
    </source>
</evidence>
<comment type="similarity">
    <text evidence="2">Belongs to the cyclophilin-type PPIase family.</text>
</comment>
<comment type="function">
    <text evidence="1 2">PPIases accelerate the folding of proteins. It catalyzes the cis-trans isomerization of proline imidic peptide bonds in oligopeptides.</text>
</comment>
<keyword evidence="2 5" id="KW-0413">Isomerase</keyword>
<gene>
    <name evidence="5" type="ORF">EDD33_1627</name>
</gene>
<feature type="compositionally biased region" description="Polar residues" evidence="3">
    <location>
        <begin position="28"/>
        <end position="51"/>
    </location>
</feature>
<comment type="caution">
    <text evidence="5">The sequence shown here is derived from an EMBL/GenBank/DDBJ whole genome shotgun (WGS) entry which is preliminary data.</text>
</comment>
<dbReference type="SUPFAM" id="SSF50891">
    <property type="entry name" value="Cyclophilin-like"/>
    <property type="match status" value="1"/>
</dbReference>
<keyword evidence="2" id="KW-0732">Signal</keyword>
<dbReference type="Pfam" id="PF00160">
    <property type="entry name" value="Pro_isomerase"/>
    <property type="match status" value="1"/>
</dbReference>
<keyword evidence="6" id="KW-1185">Reference proteome</keyword>
<dbReference type="PRINTS" id="PR00153">
    <property type="entry name" value="CSAPPISMRASE"/>
</dbReference>
<dbReference type="RefSeq" id="WP_123389933.1">
    <property type="nucleotide sequence ID" value="NZ_RKHO01000001.1"/>
</dbReference>
<dbReference type="EC" id="5.2.1.8" evidence="2"/>
<dbReference type="Gene3D" id="2.40.100.10">
    <property type="entry name" value="Cyclophilin-like"/>
    <property type="match status" value="1"/>
</dbReference>
<feature type="domain" description="PPIase cyclophilin-type" evidence="4">
    <location>
        <begin position="77"/>
        <end position="237"/>
    </location>
</feature>
<evidence type="ECO:0000256" key="3">
    <source>
        <dbReference type="SAM" id="MobiDB-lite"/>
    </source>
</evidence>
<accession>A0A3N2CTB6</accession>
<feature type="signal peptide" evidence="2">
    <location>
        <begin position="1"/>
        <end position="23"/>
    </location>
</feature>
<dbReference type="PANTHER" id="PTHR45625">
    <property type="entry name" value="PEPTIDYL-PROLYL CIS-TRANS ISOMERASE-RELATED"/>
    <property type="match status" value="1"/>
</dbReference>
<feature type="region of interest" description="Disordered" evidence="3">
    <location>
        <begin position="27"/>
        <end position="72"/>
    </location>
</feature>
<proteinExistence type="inferred from homology"/>
<dbReference type="CDD" id="cd00317">
    <property type="entry name" value="cyclophilin"/>
    <property type="match status" value="1"/>
</dbReference>
<reference evidence="5 6" key="1">
    <citation type="submission" date="2018-11" db="EMBL/GenBank/DDBJ databases">
        <title>Sequencing the genomes of 1000 actinobacteria strains.</title>
        <authorList>
            <person name="Klenk H.-P."/>
        </authorList>
    </citation>
    <scope>NUCLEOTIDE SEQUENCE [LARGE SCALE GENOMIC DNA]</scope>
    <source>
        <strain evidence="5 6">DSM 12652</strain>
    </source>
</reference>
<evidence type="ECO:0000256" key="2">
    <source>
        <dbReference type="RuleBase" id="RU363019"/>
    </source>
</evidence>
<dbReference type="InterPro" id="IPR029000">
    <property type="entry name" value="Cyclophilin-like_dom_sf"/>
</dbReference>
<evidence type="ECO:0000313" key="6">
    <source>
        <dbReference type="Proteomes" id="UP000281738"/>
    </source>
</evidence>
<dbReference type="PANTHER" id="PTHR45625:SF3">
    <property type="entry name" value="PEPTIDYL-PROLYL CIS-TRANS ISOMERASE B-RELATED"/>
    <property type="match status" value="1"/>
</dbReference>
<dbReference type="PROSITE" id="PS51257">
    <property type="entry name" value="PROKAR_LIPOPROTEIN"/>
    <property type="match status" value="1"/>
</dbReference>
<name>A0A3N2CTB6_9ACTN</name>
<dbReference type="EMBL" id="RKHO01000001">
    <property type="protein sequence ID" value="ROR90779.1"/>
    <property type="molecule type" value="Genomic_DNA"/>
</dbReference>
<sequence>MTSPRRSLAALSAPLLVALAVLAGCGSEETTTPSSADRGQCSYPDSASPVETKTVDKPPADPPADEPSQVTIATDRGDVKVSLDPDKAPCTVNSFLSLADQGYFDDTPCHRLTTGGLNVLQCGDPSGTGQGGPGYSFADEPTEDDPRLQPCLGQVDQTTGTEVCTYPAGTLAMANAGPDTNGSQFFLVYADSPLPAAYTPFGRMSAAGVEVVKKVAAQGVAADGTAPKQSVTIESVE</sequence>
<evidence type="ECO:0000256" key="1">
    <source>
        <dbReference type="ARBA" id="ARBA00002388"/>
    </source>
</evidence>
<dbReference type="GO" id="GO:0003755">
    <property type="term" value="F:peptidyl-prolyl cis-trans isomerase activity"/>
    <property type="evidence" value="ECO:0007669"/>
    <property type="project" value="UniProtKB-UniRule"/>
</dbReference>
<feature type="chain" id="PRO_5039741301" description="Peptidyl-prolyl cis-trans isomerase" evidence="2">
    <location>
        <begin position="24"/>
        <end position="237"/>
    </location>
</feature>
<dbReference type="InterPro" id="IPR002130">
    <property type="entry name" value="Cyclophilin-type_PPIase_dom"/>
</dbReference>
<comment type="catalytic activity">
    <reaction evidence="2">
        <text>[protein]-peptidylproline (omega=180) = [protein]-peptidylproline (omega=0)</text>
        <dbReference type="Rhea" id="RHEA:16237"/>
        <dbReference type="Rhea" id="RHEA-COMP:10747"/>
        <dbReference type="Rhea" id="RHEA-COMP:10748"/>
        <dbReference type="ChEBI" id="CHEBI:83833"/>
        <dbReference type="ChEBI" id="CHEBI:83834"/>
        <dbReference type="EC" id="5.2.1.8"/>
    </reaction>
</comment>
<evidence type="ECO:0000259" key="4">
    <source>
        <dbReference type="PROSITE" id="PS50072"/>
    </source>
</evidence>
<organism evidence="5 6">
    <name type="scientific">Nocardioides aurantiacus</name>
    <dbReference type="NCBI Taxonomy" id="86796"/>
    <lineage>
        <taxon>Bacteria</taxon>
        <taxon>Bacillati</taxon>
        <taxon>Actinomycetota</taxon>
        <taxon>Actinomycetes</taxon>
        <taxon>Propionibacteriales</taxon>
        <taxon>Nocardioidaceae</taxon>
        <taxon>Nocardioides</taxon>
    </lineage>
</organism>
<protein>
    <recommendedName>
        <fullName evidence="2">Peptidyl-prolyl cis-trans isomerase</fullName>
        <shortName evidence="2">PPIase</shortName>
        <ecNumber evidence="2">5.2.1.8</ecNumber>
    </recommendedName>
</protein>